<comment type="caution">
    <text evidence="4">The sequence shown here is derived from an EMBL/GenBank/DDBJ whole genome shotgun (WGS) entry which is preliminary data.</text>
</comment>
<dbReference type="EMBL" id="LJQD01000021">
    <property type="protein sequence ID" value="KPX00233.1"/>
    <property type="molecule type" value="Genomic_DNA"/>
</dbReference>
<gene>
    <name evidence="4" type="ORF">ALO79_05605</name>
</gene>
<sequence length="179" mass="19999">MRAKTGQDADEMHRRFIHICCRISSGNDETAMIDHDILSDEERNALHEVMLTPARDAPQRVLIVDDDSDARELLAEILSLNDISCMTAPGGDSALEMIQTRQSIGLLITDLRMAPFDGLDLIRKVRESDRAELPIIIVSGDANVRDAIDAMHLNVVDFLLKPLNTKQLVKLVKRELGMN</sequence>
<feature type="domain" description="Response regulatory" evidence="3">
    <location>
        <begin position="60"/>
        <end position="176"/>
    </location>
</feature>
<evidence type="ECO:0000259" key="3">
    <source>
        <dbReference type="PROSITE" id="PS50110"/>
    </source>
</evidence>
<dbReference type="InterPro" id="IPR001789">
    <property type="entry name" value="Sig_transdc_resp-reg_receiver"/>
</dbReference>
<dbReference type="AlphaFoldDB" id="A0A0P9NMV9"/>
<reference evidence="4 5" key="1">
    <citation type="submission" date="2015-09" db="EMBL/GenBank/DDBJ databases">
        <title>Genome announcement of multiple Pseudomonas syringae strains.</title>
        <authorList>
            <person name="Thakur S."/>
            <person name="Wang P.W."/>
            <person name="Gong Y."/>
            <person name="Weir B.S."/>
            <person name="Guttman D.S."/>
        </authorList>
    </citation>
    <scope>NUCLEOTIDE SEQUENCE [LARGE SCALE GENOMIC DNA]</scope>
    <source>
        <strain evidence="4 5">ICMP9419</strain>
    </source>
</reference>
<evidence type="ECO:0000313" key="4">
    <source>
        <dbReference type="EMBL" id="KPX00233.1"/>
    </source>
</evidence>
<dbReference type="Gene3D" id="3.40.50.2300">
    <property type="match status" value="1"/>
</dbReference>
<dbReference type="InterPro" id="IPR011006">
    <property type="entry name" value="CheY-like_superfamily"/>
</dbReference>
<proteinExistence type="predicted"/>
<dbReference type="GO" id="GO:0000160">
    <property type="term" value="P:phosphorelay signal transduction system"/>
    <property type="evidence" value="ECO:0007669"/>
    <property type="project" value="InterPro"/>
</dbReference>
<dbReference type="SMART" id="SM00448">
    <property type="entry name" value="REC"/>
    <property type="match status" value="1"/>
</dbReference>
<dbReference type="Proteomes" id="UP000050381">
    <property type="component" value="Unassembled WGS sequence"/>
</dbReference>
<name>A0A0P9NMV9_PSESX</name>
<protein>
    <submittedName>
        <fullName evidence="4">Response regulator receiver</fullName>
    </submittedName>
</protein>
<organism evidence="4 5">
    <name type="scientific">Pseudomonas syringae pv. castaneae</name>
    <dbReference type="NCBI Taxonomy" id="264450"/>
    <lineage>
        <taxon>Bacteria</taxon>
        <taxon>Pseudomonadati</taxon>
        <taxon>Pseudomonadota</taxon>
        <taxon>Gammaproteobacteria</taxon>
        <taxon>Pseudomonadales</taxon>
        <taxon>Pseudomonadaceae</taxon>
        <taxon>Pseudomonas</taxon>
        <taxon>Pseudomonas syringae</taxon>
    </lineage>
</organism>
<dbReference type="PROSITE" id="PS50110">
    <property type="entry name" value="RESPONSE_REGULATORY"/>
    <property type="match status" value="1"/>
</dbReference>
<evidence type="ECO:0000256" key="2">
    <source>
        <dbReference type="PROSITE-ProRule" id="PRU00169"/>
    </source>
</evidence>
<feature type="modified residue" description="4-aspartylphosphate" evidence="2">
    <location>
        <position position="110"/>
    </location>
</feature>
<accession>A0A0P9NMV9</accession>
<evidence type="ECO:0000256" key="1">
    <source>
        <dbReference type="ARBA" id="ARBA00022553"/>
    </source>
</evidence>
<dbReference type="PANTHER" id="PTHR44591:SF21">
    <property type="entry name" value="TWO-COMPONENT RESPONSE REGULATOR"/>
    <property type="match status" value="1"/>
</dbReference>
<keyword evidence="1 2" id="KW-0597">Phosphoprotein</keyword>
<dbReference type="PATRIC" id="fig|264450.4.peg.291"/>
<evidence type="ECO:0000313" key="5">
    <source>
        <dbReference type="Proteomes" id="UP000050381"/>
    </source>
</evidence>
<dbReference type="Pfam" id="PF00072">
    <property type="entry name" value="Response_reg"/>
    <property type="match status" value="1"/>
</dbReference>
<dbReference type="SUPFAM" id="SSF52172">
    <property type="entry name" value="CheY-like"/>
    <property type="match status" value="1"/>
</dbReference>
<dbReference type="PANTHER" id="PTHR44591">
    <property type="entry name" value="STRESS RESPONSE REGULATOR PROTEIN 1"/>
    <property type="match status" value="1"/>
</dbReference>
<dbReference type="InterPro" id="IPR050595">
    <property type="entry name" value="Bact_response_regulator"/>
</dbReference>